<evidence type="ECO:0000256" key="3">
    <source>
        <dbReference type="ARBA" id="ARBA00022989"/>
    </source>
</evidence>
<evidence type="ECO:0000256" key="5">
    <source>
        <dbReference type="SAM" id="MobiDB-lite"/>
    </source>
</evidence>
<organism evidence="7 8">
    <name type="scientific">Olivibacter ginsenosidimutans</name>
    <dbReference type="NCBI Taxonomy" id="1176537"/>
    <lineage>
        <taxon>Bacteria</taxon>
        <taxon>Pseudomonadati</taxon>
        <taxon>Bacteroidota</taxon>
        <taxon>Sphingobacteriia</taxon>
        <taxon>Sphingobacteriales</taxon>
        <taxon>Sphingobacteriaceae</taxon>
        <taxon>Olivibacter</taxon>
    </lineage>
</organism>
<gene>
    <name evidence="7" type="ORF">GCM10023231_30790</name>
</gene>
<evidence type="ECO:0000256" key="1">
    <source>
        <dbReference type="ARBA" id="ARBA00004167"/>
    </source>
</evidence>
<protein>
    <submittedName>
        <fullName evidence="7">Translocation/assembly module TamB domain-containing protein</fullName>
    </submittedName>
</protein>
<dbReference type="EMBL" id="BAABIQ010000040">
    <property type="protein sequence ID" value="GAA4799832.1"/>
    <property type="molecule type" value="Genomic_DNA"/>
</dbReference>
<name>A0ABP9BSU7_9SPHI</name>
<proteinExistence type="predicted"/>
<keyword evidence="8" id="KW-1185">Reference proteome</keyword>
<keyword evidence="4" id="KW-0472">Membrane</keyword>
<comment type="caution">
    <text evidence="7">The sequence shown here is derived from an EMBL/GenBank/DDBJ whole genome shotgun (WGS) entry which is preliminary data.</text>
</comment>
<keyword evidence="3" id="KW-1133">Transmembrane helix</keyword>
<evidence type="ECO:0000259" key="6">
    <source>
        <dbReference type="Pfam" id="PF04357"/>
    </source>
</evidence>
<comment type="subcellular location">
    <subcellularLocation>
        <location evidence="1">Membrane</location>
        <topology evidence="1">Single-pass membrane protein</topology>
    </subcellularLocation>
</comment>
<dbReference type="PANTHER" id="PTHR36985">
    <property type="entry name" value="TRANSLOCATION AND ASSEMBLY MODULE SUBUNIT TAMB"/>
    <property type="match status" value="1"/>
</dbReference>
<evidence type="ECO:0000313" key="8">
    <source>
        <dbReference type="Proteomes" id="UP001501411"/>
    </source>
</evidence>
<accession>A0ABP9BSU7</accession>
<feature type="compositionally biased region" description="Basic and acidic residues" evidence="5">
    <location>
        <begin position="1414"/>
        <end position="1433"/>
    </location>
</feature>
<reference evidence="8" key="1">
    <citation type="journal article" date="2019" name="Int. J. Syst. Evol. Microbiol.">
        <title>The Global Catalogue of Microorganisms (GCM) 10K type strain sequencing project: providing services to taxonomists for standard genome sequencing and annotation.</title>
        <authorList>
            <consortium name="The Broad Institute Genomics Platform"/>
            <consortium name="The Broad Institute Genome Sequencing Center for Infectious Disease"/>
            <person name="Wu L."/>
            <person name="Ma J."/>
        </authorList>
    </citation>
    <scope>NUCLEOTIDE SEQUENCE [LARGE SCALE GENOMIC DNA]</scope>
    <source>
        <strain evidence="8">JCM 18200</strain>
    </source>
</reference>
<feature type="domain" description="Translocation and assembly module TamB C-terminal" evidence="6">
    <location>
        <begin position="979"/>
        <end position="1398"/>
    </location>
</feature>
<evidence type="ECO:0000256" key="4">
    <source>
        <dbReference type="ARBA" id="ARBA00023136"/>
    </source>
</evidence>
<feature type="region of interest" description="Disordered" evidence="5">
    <location>
        <begin position="1414"/>
        <end position="1446"/>
    </location>
</feature>
<evidence type="ECO:0000256" key="2">
    <source>
        <dbReference type="ARBA" id="ARBA00022692"/>
    </source>
</evidence>
<dbReference type="PANTHER" id="PTHR36985:SF1">
    <property type="entry name" value="TRANSLOCATION AND ASSEMBLY MODULE SUBUNIT TAMB"/>
    <property type="match status" value="1"/>
</dbReference>
<keyword evidence="2" id="KW-0812">Transmembrane</keyword>
<dbReference type="Pfam" id="PF04357">
    <property type="entry name" value="TamB"/>
    <property type="match status" value="1"/>
</dbReference>
<evidence type="ECO:0000313" key="7">
    <source>
        <dbReference type="EMBL" id="GAA4799832.1"/>
    </source>
</evidence>
<dbReference type="InterPro" id="IPR007452">
    <property type="entry name" value="TamB_C"/>
</dbReference>
<sequence>MQTFLTQRLAAYFSRELHTTISIGGIYFKPFSSLTLKQVYVEDLDHDTLLYVDALQAKLNFQHIGNKEIHVNDLHLRQGTFHLKKKTDTTTNLSFISSYFSSSKSKKKSGGGLMIHLRQVSFRELSFSYKNYLAEAAQQGIDFNDIKIVNLSGELANIDVQDHLLKGDVKQLHFKEKSGFWLKQLDASVKIDSTSMEFKQLYAETNASKLGNYLRFNYRDIADFSDFINKVTVHAIIKDSRVEAKDIAFFAPSVNQIKFNIGINGHVSGKVNHFSGKQMLIKMGKATYFSGDVAVSGLPKIEQTIFTVNLTQFATNKGDAEPLLAGFSGNTRFQLPDFLESLGHISYTGKLSGYYNDFKTDGVLKTSLGEVSEKLAMTLKDDHTYDGSIQTSHFDLGSLLHQKQLGSAAFQATINGQGFNLAEIIAQVKADIPYLYYDNHRYDHLQFDGKVLEKVITGNLSVNDPKLMSSLTGEVDLKNQQNPTYELFGVVNKADLYKMGLAKDSVVVEGQINSNFRGNNLNNLVGNASITKVVLRKPNYSAAVDSMVLVAKGTDNDRTIAIESDILDATLNGEIDLNTFPAYFKSIAKRYLPSWDIDLNTGKQAFNFALRLKRSEPLFKLFAPSLHMPDTMQVNGKFSTADSIANLNAYIPLLEVGKLKIKDIILDEVAGNESLNLTLTADKVNITDSLYVENINISNILADDSLQFNVKLSDIDAKNQLDLNGLVEFKPDEAARLSLLPSNVKINQEDWQLEDKVNFDFHDGRAEVKGFELKNKEQLVKIDGVVSNREEDVLNVTFNRFNLATLDGVTNPLGIKLAGQLNGSFHLFSALKNPYASADINSSNIYYNDREIGDMTLLAEMNPETDLVEMDMEIKHQSSRTLKITGSYDAKATANSLNLKVTLEDSELVLFEPFLKKLVADLTGTVSADIRVRGTPWSPEISGDCDFKEASFTVNYLKTRYTINDQVRVNNSTIALHDLEIRDKDNNRAVADGSVDMSNPLDPVIDVQVKANHFMVLNTTAKDNPLYYGTAVGTGDFIFKGPTSNMDIDIKAATDEGTIFNIPLNASGTVSDNDFITFVSKDSTFSETKNSYFDGLTLHIDLDISRNAEANIFTDLGKLSGVGNGNIIMNITSLGDFEMFGDYVILQGKFTFTAQDFINKIFEISRGGTIRWTGNPSEALINLTAVYEVRTSVRPLYTAAGRAATDQRVLAQAEMILGGNLLHPEISFALDFPSDAYVKDELQNYFSDANNVNQQALSLIVRRSFSPGTGTDLTTELNSTFLSAGTELAFNQLNNVISQSLNLNFVDFNIRSFNEASASIRLLNNRLMLTGGVTDRRGELNDLNLFGNQVASDVEALYLIRKNGNLLFRASNRLNNRNFLNPNDEYVSAFGLVYRQEFDTLGEFFKRMFSLNKDKKKEEQEGERKSGQKEVSPKENTAPIKGKKVN</sequence>
<dbReference type="Proteomes" id="UP001501411">
    <property type="component" value="Unassembled WGS sequence"/>
</dbReference>